<evidence type="ECO:0000313" key="4">
    <source>
        <dbReference type="Proteomes" id="UP001556653"/>
    </source>
</evidence>
<accession>A0ABV3S954</accession>
<evidence type="ECO:0000259" key="2">
    <source>
        <dbReference type="Pfam" id="PF09851"/>
    </source>
</evidence>
<proteinExistence type="predicted"/>
<dbReference type="PROSITE" id="PS51257">
    <property type="entry name" value="PROKAR_LIPOPROTEIN"/>
    <property type="match status" value="1"/>
</dbReference>
<organism evidence="3 4">
    <name type="scientific">Spiribacter onubensis</name>
    <dbReference type="NCBI Taxonomy" id="3122420"/>
    <lineage>
        <taxon>Bacteria</taxon>
        <taxon>Pseudomonadati</taxon>
        <taxon>Pseudomonadota</taxon>
        <taxon>Gammaproteobacteria</taxon>
        <taxon>Chromatiales</taxon>
        <taxon>Ectothiorhodospiraceae</taxon>
        <taxon>Spiribacter</taxon>
    </lineage>
</organism>
<comment type="caution">
    <text evidence="3">The sequence shown here is derived from an EMBL/GenBank/DDBJ whole genome shotgun (WGS) entry which is preliminary data.</text>
</comment>
<feature type="signal peptide" evidence="1">
    <location>
        <begin position="1"/>
        <end position="20"/>
    </location>
</feature>
<protein>
    <submittedName>
        <fullName evidence="3">SHOCT domain-containing protein</fullName>
    </submittedName>
</protein>
<keyword evidence="1" id="KW-0732">Signal</keyword>
<evidence type="ECO:0000256" key="1">
    <source>
        <dbReference type="SAM" id="SignalP"/>
    </source>
</evidence>
<dbReference type="Pfam" id="PF09851">
    <property type="entry name" value="SHOCT"/>
    <property type="match status" value="1"/>
</dbReference>
<feature type="domain" description="SHOCT" evidence="2">
    <location>
        <begin position="159"/>
        <end position="186"/>
    </location>
</feature>
<feature type="chain" id="PRO_5046082986" evidence="1">
    <location>
        <begin position="21"/>
        <end position="190"/>
    </location>
</feature>
<gene>
    <name evidence="3" type="ORF">V6X64_06575</name>
</gene>
<reference evidence="3 4" key="1">
    <citation type="submission" date="2024-02" db="EMBL/GenBank/DDBJ databases">
        <title>New especies of Spiribacter isolated from saline water.</title>
        <authorList>
            <person name="Leon M.J."/>
            <person name="De La Haba R."/>
            <person name="Sanchez-Porro C."/>
            <person name="Ventosa A."/>
        </authorList>
    </citation>
    <scope>NUCLEOTIDE SEQUENCE [LARGE SCALE GENOMIC DNA]</scope>
    <source>
        <strain evidence="4">ag22IC4-227</strain>
    </source>
</reference>
<dbReference type="InterPro" id="IPR018649">
    <property type="entry name" value="SHOCT"/>
</dbReference>
<name>A0ABV3S954_9GAMM</name>
<dbReference type="Proteomes" id="UP001556653">
    <property type="component" value="Unassembled WGS sequence"/>
</dbReference>
<keyword evidence="4" id="KW-1185">Reference proteome</keyword>
<evidence type="ECO:0000313" key="3">
    <source>
        <dbReference type="EMBL" id="MEX0386652.1"/>
    </source>
</evidence>
<sequence length="190" mass="20204">MTVRKALPILAASLALSACGMMPGNSVTAIEESAEEAADAGTALTESLSSPSLIVSTEPPGNDYLSLGQFTRYSRADCDIPSGRHGAVEETIRKLRDEAVKRDADYLYILGTGDVFERGMCDERMFQLTGKAFAERMPASSGDGAGGGSAGASADSLTARLEELDALLERGLINQSEYDQLRQQVLDEAY</sequence>
<dbReference type="RefSeq" id="WP_367967116.1">
    <property type="nucleotide sequence ID" value="NZ_JBAKFI010000001.1"/>
</dbReference>
<dbReference type="EMBL" id="JBAKFJ010000001">
    <property type="protein sequence ID" value="MEX0386652.1"/>
    <property type="molecule type" value="Genomic_DNA"/>
</dbReference>